<dbReference type="Gene3D" id="3.40.710.10">
    <property type="entry name" value="DD-peptidase/beta-lactamase superfamily"/>
    <property type="match status" value="2"/>
</dbReference>
<keyword evidence="4" id="KW-1185">Reference proteome</keyword>
<dbReference type="Proteomes" id="UP001594288">
    <property type="component" value="Unassembled WGS sequence"/>
</dbReference>
<dbReference type="Gene3D" id="2.60.40.4070">
    <property type="match status" value="1"/>
</dbReference>
<dbReference type="InterPro" id="IPR026444">
    <property type="entry name" value="Secre_tail"/>
</dbReference>
<evidence type="ECO:0000313" key="3">
    <source>
        <dbReference type="EMBL" id="MFC1799866.1"/>
    </source>
</evidence>
<feature type="signal peptide" evidence="1">
    <location>
        <begin position="1"/>
        <end position="28"/>
    </location>
</feature>
<feature type="domain" description="Beta-lactamase-related" evidence="2">
    <location>
        <begin position="104"/>
        <end position="458"/>
    </location>
</feature>
<dbReference type="EMBL" id="JBHPEI010000038">
    <property type="protein sequence ID" value="MFC1799866.1"/>
    <property type="molecule type" value="Genomic_DNA"/>
</dbReference>
<keyword evidence="3" id="KW-0378">Hydrolase</keyword>
<sequence>MITQRRLLPAAAAFLLAMVAAQSIHAQASPLQHPPVFIAGDSDQDGLPDSLDACPAVAYAPGFNWAECAPMDENPDNDPEPQCKARERVVQTLLSSGVFATHIAFSIVIDGTIHFADAFSYIGAGQYEHDPDGVHRLYRVGSTSKSIVATAASVLDGQGELSLDDFVNDDDATQVVSGGQRTLRQLLSHQGAFKLDSGALHLFCYPGDLPGFWAEADDLVSPHYDSAVYGNLDGGYQYSAFNYSLAGAYMETQTGEPFAQILQTRVFDPAGMCTASLDGPRAAGTTIGDQAGVSQSASMHLGPYINQVSLTDSLCEDNFYSSEDLPGDTYNWQYYHLDEASARPRDPPGGVIASVIDMAHFASALLYSYHNPDGLLTQSDVRDLWEATTDIGCFPGCPYERYYGIGFFTDSQQGEQVTQVGHGGSRAGYKSSFVLRPEENTAVCVLVNADVSTVALSDLAKTILDDVGSVAGVDSDEPVSDGPVSDLRPSVVSIEPNPLATNEMAAIRFSVPREAKIRIQVFSVRGQLVGSLGNRMFSAGQHSVWWVPADNALSPGTYFVRFSSQGVTDLKKVVVYR</sequence>
<comment type="caution">
    <text evidence="3">The sequence shown here is derived from an EMBL/GenBank/DDBJ whole genome shotgun (WGS) entry which is preliminary data.</text>
</comment>
<dbReference type="InterPro" id="IPR001466">
    <property type="entry name" value="Beta-lactam-related"/>
</dbReference>
<dbReference type="PANTHER" id="PTHR43283">
    <property type="entry name" value="BETA-LACTAMASE-RELATED"/>
    <property type="match status" value="1"/>
</dbReference>
<dbReference type="GO" id="GO:0016787">
    <property type="term" value="F:hydrolase activity"/>
    <property type="evidence" value="ECO:0007669"/>
    <property type="project" value="UniProtKB-KW"/>
</dbReference>
<name>A0ABV6YP79_UNCEI</name>
<dbReference type="Pfam" id="PF00144">
    <property type="entry name" value="Beta-lactamase"/>
    <property type="match status" value="1"/>
</dbReference>
<keyword evidence="1" id="KW-0732">Signal</keyword>
<dbReference type="InterPro" id="IPR012338">
    <property type="entry name" value="Beta-lactam/transpept-like"/>
</dbReference>
<protein>
    <submittedName>
        <fullName evidence="3">Serine hydrolase</fullName>
    </submittedName>
</protein>
<evidence type="ECO:0000256" key="1">
    <source>
        <dbReference type="SAM" id="SignalP"/>
    </source>
</evidence>
<reference evidence="3 4" key="1">
    <citation type="submission" date="2024-09" db="EMBL/GenBank/DDBJ databases">
        <authorList>
            <person name="D'Angelo T."/>
        </authorList>
    </citation>
    <scope>NUCLEOTIDE SEQUENCE [LARGE SCALE GENOMIC DNA]</scope>
    <source>
        <strain evidence="3">SAG AM-311-F02</strain>
    </source>
</reference>
<proteinExistence type="predicted"/>
<dbReference type="PANTHER" id="PTHR43283:SF3">
    <property type="entry name" value="BETA-LACTAMASE FAMILY PROTEIN (AFU_ORTHOLOGUE AFUA_5G07500)"/>
    <property type="match status" value="1"/>
</dbReference>
<accession>A0ABV6YP79</accession>
<organism evidence="3 4">
    <name type="scientific">Eiseniibacteriota bacterium</name>
    <dbReference type="NCBI Taxonomy" id="2212470"/>
    <lineage>
        <taxon>Bacteria</taxon>
        <taxon>Candidatus Eiseniibacteriota</taxon>
    </lineage>
</organism>
<gene>
    <name evidence="3" type="ORF">ACFL2Z_03035</name>
</gene>
<dbReference type="NCBIfam" id="TIGR04183">
    <property type="entry name" value="Por_Secre_tail"/>
    <property type="match status" value="1"/>
</dbReference>
<evidence type="ECO:0000259" key="2">
    <source>
        <dbReference type="Pfam" id="PF00144"/>
    </source>
</evidence>
<feature type="chain" id="PRO_5046162557" evidence="1">
    <location>
        <begin position="29"/>
        <end position="577"/>
    </location>
</feature>
<dbReference type="InterPro" id="IPR050789">
    <property type="entry name" value="Diverse_Enzym_Activities"/>
</dbReference>
<evidence type="ECO:0000313" key="4">
    <source>
        <dbReference type="Proteomes" id="UP001594288"/>
    </source>
</evidence>
<dbReference type="SUPFAM" id="SSF56601">
    <property type="entry name" value="beta-lactamase/transpeptidase-like"/>
    <property type="match status" value="1"/>
</dbReference>